<dbReference type="NCBIfam" id="NF047751">
    <property type="entry name" value="HepT_toxin"/>
    <property type="match status" value="1"/>
</dbReference>
<dbReference type="Pfam" id="PF01934">
    <property type="entry name" value="HepT-like"/>
    <property type="match status" value="1"/>
</dbReference>
<dbReference type="AlphaFoldDB" id="A0A3B0V3G8"/>
<proteinExistence type="inferred from homology"/>
<dbReference type="InterPro" id="IPR052379">
    <property type="entry name" value="Type_VII_TA_RNase"/>
</dbReference>
<evidence type="ECO:0000256" key="3">
    <source>
        <dbReference type="ARBA" id="ARBA00022801"/>
    </source>
</evidence>
<dbReference type="InterPro" id="IPR037038">
    <property type="entry name" value="HepT-like_sf"/>
</dbReference>
<name>A0A3B0V3G8_9ZZZZ</name>
<evidence type="ECO:0000256" key="2">
    <source>
        <dbReference type="ARBA" id="ARBA00022722"/>
    </source>
</evidence>
<protein>
    <recommendedName>
        <fullName evidence="6">DUF86 domain-containing protein</fullName>
    </recommendedName>
</protein>
<evidence type="ECO:0000313" key="5">
    <source>
        <dbReference type="EMBL" id="VAW31409.1"/>
    </source>
</evidence>
<dbReference type="InterPro" id="IPR008201">
    <property type="entry name" value="HepT-like"/>
</dbReference>
<evidence type="ECO:0000256" key="4">
    <source>
        <dbReference type="ARBA" id="ARBA00024207"/>
    </source>
</evidence>
<keyword evidence="1" id="KW-1277">Toxin-antitoxin system</keyword>
<dbReference type="SUPFAM" id="SSF81593">
    <property type="entry name" value="Nucleotidyltransferase substrate binding subunit/domain"/>
    <property type="match status" value="1"/>
</dbReference>
<keyword evidence="3" id="KW-0378">Hydrolase</keyword>
<comment type="similarity">
    <text evidence="4">Belongs to the HepT RNase toxin family.</text>
</comment>
<dbReference type="PANTHER" id="PTHR33397:SF3">
    <property type="entry name" value="MRNA NUCLEASE HEPT"/>
    <property type="match status" value="1"/>
</dbReference>
<sequence length="136" mass="15625">MVPDVLMRKLLFMRQLLADLLPYKNASLSQVEAEHYKLERLFELLIAASTDILFHTLAEQNISPTSYRDAFRLAGKHKLIPVELANRLQNAAGMRNILVHLYEEIDYNILHSSIQPTLQDFNQFVAIFSASLPDEK</sequence>
<dbReference type="GO" id="GO:0004540">
    <property type="term" value="F:RNA nuclease activity"/>
    <property type="evidence" value="ECO:0007669"/>
    <property type="project" value="InterPro"/>
</dbReference>
<organism evidence="5">
    <name type="scientific">hydrothermal vent metagenome</name>
    <dbReference type="NCBI Taxonomy" id="652676"/>
    <lineage>
        <taxon>unclassified sequences</taxon>
        <taxon>metagenomes</taxon>
        <taxon>ecological metagenomes</taxon>
    </lineage>
</organism>
<dbReference type="PANTHER" id="PTHR33397">
    <property type="entry name" value="UPF0331 PROTEIN YUTE"/>
    <property type="match status" value="1"/>
</dbReference>
<keyword evidence="2" id="KW-0540">Nuclease</keyword>
<evidence type="ECO:0008006" key="6">
    <source>
        <dbReference type="Google" id="ProtNLM"/>
    </source>
</evidence>
<dbReference type="EMBL" id="UOEU01000215">
    <property type="protein sequence ID" value="VAW31409.1"/>
    <property type="molecule type" value="Genomic_DNA"/>
</dbReference>
<gene>
    <name evidence="5" type="ORF">MNBD_CHLOROFLEXI01-2053</name>
</gene>
<accession>A0A3B0V3G8</accession>
<dbReference type="GO" id="GO:0110001">
    <property type="term" value="C:toxin-antitoxin complex"/>
    <property type="evidence" value="ECO:0007669"/>
    <property type="project" value="InterPro"/>
</dbReference>
<evidence type="ECO:0000256" key="1">
    <source>
        <dbReference type="ARBA" id="ARBA00022649"/>
    </source>
</evidence>
<reference evidence="5" key="1">
    <citation type="submission" date="2018-06" db="EMBL/GenBank/DDBJ databases">
        <authorList>
            <person name="Zhirakovskaya E."/>
        </authorList>
    </citation>
    <scope>NUCLEOTIDE SEQUENCE</scope>
</reference>
<dbReference type="GO" id="GO:0016787">
    <property type="term" value="F:hydrolase activity"/>
    <property type="evidence" value="ECO:0007669"/>
    <property type="project" value="UniProtKB-KW"/>
</dbReference>
<dbReference type="Gene3D" id="1.20.120.580">
    <property type="entry name" value="bsu32300-like"/>
    <property type="match status" value="1"/>
</dbReference>